<proteinExistence type="inferred from homology"/>
<dbReference type="AlphaFoldDB" id="A0A915DM92"/>
<dbReference type="Proteomes" id="UP000887574">
    <property type="component" value="Unplaced"/>
</dbReference>
<dbReference type="WBParaSite" id="jg21562">
    <property type="protein sequence ID" value="jg21562"/>
    <property type="gene ID" value="jg21562"/>
</dbReference>
<dbReference type="PANTHER" id="PTHR31488">
    <property type="entry name" value="DPY-19-LIKE 1, LIKE (H. SAPIENS)"/>
    <property type="match status" value="1"/>
</dbReference>
<keyword evidence="5" id="KW-0812">Transmembrane</keyword>
<evidence type="ECO:0000256" key="5">
    <source>
        <dbReference type="ARBA" id="ARBA00022692"/>
    </source>
</evidence>
<evidence type="ECO:0000256" key="2">
    <source>
        <dbReference type="ARBA" id="ARBA00008744"/>
    </source>
</evidence>
<name>A0A915DM92_9BILA</name>
<evidence type="ECO:0000256" key="1">
    <source>
        <dbReference type="ARBA" id="ARBA00004141"/>
    </source>
</evidence>
<organism evidence="8 9">
    <name type="scientific">Ditylenchus dipsaci</name>
    <dbReference type="NCBI Taxonomy" id="166011"/>
    <lineage>
        <taxon>Eukaryota</taxon>
        <taxon>Metazoa</taxon>
        <taxon>Ecdysozoa</taxon>
        <taxon>Nematoda</taxon>
        <taxon>Chromadorea</taxon>
        <taxon>Rhabditida</taxon>
        <taxon>Tylenchina</taxon>
        <taxon>Tylenchomorpha</taxon>
        <taxon>Sphaerularioidea</taxon>
        <taxon>Anguinidae</taxon>
        <taxon>Anguininae</taxon>
        <taxon>Ditylenchus</taxon>
    </lineage>
</organism>
<accession>A0A915DM92</accession>
<keyword evidence="6" id="KW-1133">Transmembrane helix</keyword>
<comment type="subcellular location">
    <subcellularLocation>
        <location evidence="1">Membrane</location>
        <topology evidence="1">Multi-pass membrane protein</topology>
    </subcellularLocation>
</comment>
<evidence type="ECO:0000256" key="4">
    <source>
        <dbReference type="ARBA" id="ARBA00022679"/>
    </source>
</evidence>
<keyword evidence="7" id="KW-0472">Membrane</keyword>
<evidence type="ECO:0000256" key="7">
    <source>
        <dbReference type="ARBA" id="ARBA00023136"/>
    </source>
</evidence>
<evidence type="ECO:0000256" key="6">
    <source>
        <dbReference type="ARBA" id="ARBA00022989"/>
    </source>
</evidence>
<evidence type="ECO:0000313" key="8">
    <source>
        <dbReference type="Proteomes" id="UP000887574"/>
    </source>
</evidence>
<evidence type="ECO:0000256" key="3">
    <source>
        <dbReference type="ARBA" id="ARBA00022676"/>
    </source>
</evidence>
<dbReference type="InterPro" id="IPR018732">
    <property type="entry name" value="Dpy-19/Dpy-19-like"/>
</dbReference>
<dbReference type="Pfam" id="PF10034">
    <property type="entry name" value="Dpy19"/>
    <property type="match status" value="1"/>
</dbReference>
<comment type="similarity">
    <text evidence="2">Belongs to the dpy-19 family.</text>
</comment>
<keyword evidence="4" id="KW-0808">Transferase</keyword>
<dbReference type="GO" id="GO:0000030">
    <property type="term" value="F:mannosyltransferase activity"/>
    <property type="evidence" value="ECO:0007669"/>
    <property type="project" value="TreeGrafter"/>
</dbReference>
<keyword evidence="8" id="KW-1185">Reference proteome</keyword>
<evidence type="ECO:0000313" key="9">
    <source>
        <dbReference type="WBParaSite" id="jg21562"/>
    </source>
</evidence>
<dbReference type="GO" id="GO:0005637">
    <property type="term" value="C:nuclear inner membrane"/>
    <property type="evidence" value="ECO:0007669"/>
    <property type="project" value="TreeGrafter"/>
</dbReference>
<protein>
    <submittedName>
        <fullName evidence="9">Uncharacterized protein</fullName>
    </submittedName>
</protein>
<sequence>MRLKYLWFHKFVFWRHSEAAWLTESLEDRLELCCVCCLLAGLLWRQYGEYTIQMDNEKEFYDPDTVDLMEWIQTLDQNSVFTGSMQLMAGNVKACTGRPIANHPHFEDKWLRQRTERLYQIYGRLPVEMCT</sequence>
<keyword evidence="3" id="KW-0328">Glycosyltransferase</keyword>
<reference evidence="9" key="1">
    <citation type="submission" date="2022-11" db="UniProtKB">
        <authorList>
            <consortium name="WormBaseParasite"/>
        </authorList>
    </citation>
    <scope>IDENTIFICATION</scope>
</reference>
<dbReference type="PANTHER" id="PTHR31488:SF3">
    <property type="entry name" value="C-MANNOSYLTRANSFERASE DPY19L3"/>
    <property type="match status" value="1"/>
</dbReference>